<feature type="region of interest" description="Disordered" evidence="1">
    <location>
        <begin position="345"/>
        <end position="385"/>
    </location>
</feature>
<proteinExistence type="predicted"/>
<gene>
    <name evidence="2" type="ORF">LCGC14_1668170</name>
</gene>
<comment type="caution">
    <text evidence="2">The sequence shown here is derived from an EMBL/GenBank/DDBJ whole genome shotgun (WGS) entry which is preliminary data.</text>
</comment>
<evidence type="ECO:0000256" key="1">
    <source>
        <dbReference type="SAM" id="MobiDB-lite"/>
    </source>
</evidence>
<dbReference type="AlphaFoldDB" id="A0A0F9HSV4"/>
<evidence type="ECO:0008006" key="3">
    <source>
        <dbReference type="Google" id="ProtNLM"/>
    </source>
</evidence>
<name>A0A0F9HSV4_9ZZZZ</name>
<organism evidence="2">
    <name type="scientific">marine sediment metagenome</name>
    <dbReference type="NCBI Taxonomy" id="412755"/>
    <lineage>
        <taxon>unclassified sequences</taxon>
        <taxon>metagenomes</taxon>
        <taxon>ecological metagenomes</taxon>
    </lineage>
</organism>
<sequence>RRAEAQGKEIKKTDYEGQYEIWQLHMYYDVDEEGEEEDIVISYHRNTGAILRCIYNPLFRKFRPFQDFVFYPTEYCFDGEGICEILEPLQKVADTLMNQTLDTQTLMNAPWIFVRGGIGLDDLRPSPGKTIPVLGELEGNIQIIQHPGPPPVTFQTADRINSMADRAVGITPAVMGISTAERPVAKETVALQTEANKKFKSGIDNLRDKLSEFAWKLIDFFTQYQPTYKYGEMDEEKTIKFPTEYMRDGINIELATSSEMLNQEIRREITLTIYQILSDYMTKIAGMAQMLVNPQVPSDFKKMILDGNKISVKLLNRLLEDFEIKDADDLVLDIEKSMDTEKAIQESIDKMQPQKPPQGGGGQGGGPPMAPQGAMPPQAPGGLGG</sequence>
<feature type="compositionally biased region" description="Gly residues" evidence="1">
    <location>
        <begin position="358"/>
        <end position="367"/>
    </location>
</feature>
<dbReference type="EMBL" id="LAZR01014275">
    <property type="protein sequence ID" value="KKM18187.1"/>
    <property type="molecule type" value="Genomic_DNA"/>
</dbReference>
<dbReference type="Pfam" id="PF23899">
    <property type="entry name" value="SU10_portal"/>
    <property type="match status" value="1"/>
</dbReference>
<accession>A0A0F9HSV4</accession>
<reference evidence="2" key="1">
    <citation type="journal article" date="2015" name="Nature">
        <title>Complex archaea that bridge the gap between prokaryotes and eukaryotes.</title>
        <authorList>
            <person name="Spang A."/>
            <person name="Saw J.H."/>
            <person name="Jorgensen S.L."/>
            <person name="Zaremba-Niedzwiedzka K."/>
            <person name="Martijn J."/>
            <person name="Lind A.E."/>
            <person name="van Eijk R."/>
            <person name="Schleper C."/>
            <person name="Guy L."/>
            <person name="Ettema T.J."/>
        </authorList>
    </citation>
    <scope>NUCLEOTIDE SEQUENCE</scope>
</reference>
<protein>
    <recommendedName>
        <fullName evidence="3">Portal protein</fullName>
    </recommendedName>
</protein>
<evidence type="ECO:0000313" key="2">
    <source>
        <dbReference type="EMBL" id="KKM18187.1"/>
    </source>
</evidence>
<dbReference type="InterPro" id="IPR056909">
    <property type="entry name" value="SU10_portal"/>
</dbReference>
<feature type="non-terminal residue" evidence="2">
    <location>
        <position position="1"/>
    </location>
</feature>